<gene>
    <name evidence="2" type="ORF">FYJ51_07795</name>
</gene>
<dbReference type="InterPro" id="IPR007730">
    <property type="entry name" value="SPOR-like_dom"/>
</dbReference>
<reference evidence="2 3" key="1">
    <citation type="submission" date="2019-08" db="EMBL/GenBank/DDBJ databases">
        <title>In-depth cultivation of the pig gut microbiome towards novel bacterial diversity and tailored functional studies.</title>
        <authorList>
            <person name="Wylensek D."/>
            <person name="Hitch T.C.A."/>
            <person name="Clavel T."/>
        </authorList>
    </citation>
    <scope>NUCLEOTIDE SEQUENCE [LARGE SCALE GENOMIC DNA]</scope>
    <source>
        <strain evidence="2 3">Oil+RF-744-GAM-WT-6</strain>
    </source>
</reference>
<sequence length="112" mass="12576">MHKWWSNTLCPGAYLSSKFSYIAEQINEALSNDFSKASTLYVVQAGAFSSYRNAAKMKNQLRKAGFDGYIIKGNLYRVQVGSFKEYANAEALAARLRPKGFTAYLRKKDGSE</sequence>
<dbReference type="AlphaFoldDB" id="A0A7X2NSQ9"/>
<keyword evidence="3" id="KW-1185">Reference proteome</keyword>
<dbReference type="Gene3D" id="3.30.70.1070">
    <property type="entry name" value="Sporulation related repeat"/>
    <property type="match status" value="2"/>
</dbReference>
<dbReference type="RefSeq" id="WP_154504824.1">
    <property type="nucleotide sequence ID" value="NZ_VUMN01000017.1"/>
</dbReference>
<proteinExistence type="predicted"/>
<feature type="domain" description="SPOR" evidence="1">
    <location>
        <begin position="35"/>
        <end position="108"/>
    </location>
</feature>
<dbReference type="Pfam" id="PF05036">
    <property type="entry name" value="SPOR"/>
    <property type="match status" value="2"/>
</dbReference>
<dbReference type="PANTHER" id="PTHR38687:SF1">
    <property type="entry name" value="CELL DIVISION PROTEIN DEDD"/>
    <property type="match status" value="1"/>
</dbReference>
<dbReference type="InterPro" id="IPR036680">
    <property type="entry name" value="SPOR-like_sf"/>
</dbReference>
<dbReference type="GO" id="GO:0032506">
    <property type="term" value="P:cytokinetic process"/>
    <property type="evidence" value="ECO:0007669"/>
    <property type="project" value="TreeGrafter"/>
</dbReference>
<organism evidence="2 3">
    <name type="scientific">Stecheria intestinalis</name>
    <dbReference type="NCBI Taxonomy" id="2606630"/>
    <lineage>
        <taxon>Bacteria</taxon>
        <taxon>Bacillati</taxon>
        <taxon>Bacillota</taxon>
        <taxon>Erysipelotrichia</taxon>
        <taxon>Erysipelotrichales</taxon>
        <taxon>Erysipelotrichaceae</taxon>
        <taxon>Stecheria</taxon>
    </lineage>
</organism>
<dbReference type="GO" id="GO:0030428">
    <property type="term" value="C:cell septum"/>
    <property type="evidence" value="ECO:0007669"/>
    <property type="project" value="TreeGrafter"/>
</dbReference>
<dbReference type="PROSITE" id="PS51724">
    <property type="entry name" value="SPOR"/>
    <property type="match status" value="1"/>
</dbReference>
<evidence type="ECO:0000313" key="3">
    <source>
        <dbReference type="Proteomes" id="UP000461880"/>
    </source>
</evidence>
<protein>
    <submittedName>
        <fullName evidence="2">SPOR domain-containing protein</fullName>
    </submittedName>
</protein>
<dbReference type="SUPFAM" id="SSF110997">
    <property type="entry name" value="Sporulation related repeat"/>
    <property type="match status" value="1"/>
</dbReference>
<dbReference type="GO" id="GO:0042834">
    <property type="term" value="F:peptidoglycan binding"/>
    <property type="evidence" value="ECO:0007669"/>
    <property type="project" value="InterPro"/>
</dbReference>
<name>A0A7X2NSQ9_9FIRM</name>
<dbReference type="PANTHER" id="PTHR38687">
    <property type="entry name" value="CELL DIVISION PROTEIN DEDD-RELATED"/>
    <property type="match status" value="1"/>
</dbReference>
<dbReference type="InterPro" id="IPR052521">
    <property type="entry name" value="Cell_div_SPOR-domain"/>
</dbReference>
<evidence type="ECO:0000259" key="1">
    <source>
        <dbReference type="PROSITE" id="PS51724"/>
    </source>
</evidence>
<dbReference type="GO" id="GO:0032153">
    <property type="term" value="C:cell division site"/>
    <property type="evidence" value="ECO:0007669"/>
    <property type="project" value="TreeGrafter"/>
</dbReference>
<dbReference type="EMBL" id="VUMN01000017">
    <property type="protein sequence ID" value="MSS58809.1"/>
    <property type="molecule type" value="Genomic_DNA"/>
</dbReference>
<dbReference type="Proteomes" id="UP000461880">
    <property type="component" value="Unassembled WGS sequence"/>
</dbReference>
<evidence type="ECO:0000313" key="2">
    <source>
        <dbReference type="EMBL" id="MSS58809.1"/>
    </source>
</evidence>
<accession>A0A7X2NSQ9</accession>
<comment type="caution">
    <text evidence="2">The sequence shown here is derived from an EMBL/GenBank/DDBJ whole genome shotgun (WGS) entry which is preliminary data.</text>
</comment>